<feature type="compositionally biased region" description="Low complexity" evidence="1">
    <location>
        <begin position="1159"/>
        <end position="1170"/>
    </location>
</feature>
<feature type="compositionally biased region" description="Low complexity" evidence="1">
    <location>
        <begin position="678"/>
        <end position="689"/>
    </location>
</feature>
<keyword evidence="4" id="KW-1185">Reference proteome</keyword>
<feature type="region of interest" description="Disordered" evidence="1">
    <location>
        <begin position="1"/>
        <end position="35"/>
    </location>
</feature>
<dbReference type="EMBL" id="SJPY01000003">
    <property type="protein sequence ID" value="TWU43262.1"/>
    <property type="molecule type" value="Genomic_DNA"/>
</dbReference>
<sequence>MMAGNASLFGQAPGTFPPDNGSRLSPSTAVPTSKNSDNLPVKGFLFLDESGTPVLMPAMSFEEIDRLKSLDAGIESRSQGYSFQSLQLVGSTTTTRAEFELVLRFTIQPNDGRMVAVPIGMSNFHPLGPPEVIGLSDYRLTGSASEGGHVLLVKATEEQEVVVKMKVSARITSGPPRTIRFQLPDVPSQINMIVNEPNVTGEIVGRGDEVIQVKGNKKTSTRFSIESGGGDFTLRWGNLDRDSDGSTLLEIDNSRIVVQWDSPQDQPLVNCQMIVRSVRGTADELRIRLPKNAVLFGTPTLGSGGQEAQFVGPIASPEGDVIELQIPKQDSQQRIDLNFQLQLTTNDPTGSSPLSFRVPEIIGALRQRGEVQIVTGDEFRLRWRSRPWVHSILSQPNEENGRSYFFRYDRAAFELPIWLATTHRQLRLSTESEISLHDSVARMEYRILPSGRVSEGTMLKLSLGDWRLRSIENLETGERIEALANLPYYEIFLESNNSEDPSPIRVVAEHDLAAGPLSMQLQIPRIADLDETMQIQSSLVYLNNRGRSSLVVDLEASKNLDRALRIENSGFAESTMTRYRVIPADATAELVGWVVEKSPRISLSGDATIAIEADKLTTTWDWVLTSSLDLQGRLPIQITSVLDRDQEPALLKERSPDSDLNAPPVSQISQNQNTDSSLLPLTNANRLLAAPPPPESESQTYSESQPEADAPTETGNNDLLDRGPGTPSWTVTVNNQPAVLQGVGGDQFVLISDQLSSGMMTLRWNISSPLRIESSRDELSIDRIEPIATPRPIAVDMTYEGLMRVALQGDMLTDLLQVETQPTEFDRGLGESENMMVFDALPRQPILVRLRSRTDNQENTFIAKAVLRTAVGEATRMEQLLAEVHGRGELRIGIPRGDYPISVEASVDSQSVGVRREKNELVITLPTDDSSHHLDLRVWIPIDAADATGTSKGTAIIFEQIEPSIELPIGVGRIFWEIYSPSDRHILWATPSLERSMAWVFDRLRLYREPTQTSQSLAYWVGEGSLAEVPAGNRYLYQGVDARAFRAIFVSRTILWMVTASMVLVLGMLFTFVPRTRHPFSAVIAAVLFAGILIIAPDAAVLMGQLGLIALVLVVVMLAIRSLVQSPDPISALSNRRVRRSDLSSQQDKEESPSAEGKSLSATRSLAASSRIDKVAP</sequence>
<evidence type="ECO:0000313" key="3">
    <source>
        <dbReference type="EMBL" id="TWU43262.1"/>
    </source>
</evidence>
<feature type="compositionally biased region" description="Polar residues" evidence="1">
    <location>
        <begin position="664"/>
        <end position="677"/>
    </location>
</feature>
<comment type="caution">
    <text evidence="3">The sequence shown here is derived from an EMBL/GenBank/DDBJ whole genome shotgun (WGS) entry which is preliminary data.</text>
</comment>
<keyword evidence="2" id="KW-0472">Membrane</keyword>
<keyword evidence="2" id="KW-0812">Transmembrane</keyword>
<evidence type="ECO:0000256" key="1">
    <source>
        <dbReference type="SAM" id="MobiDB-lite"/>
    </source>
</evidence>
<feature type="transmembrane region" description="Helical" evidence="2">
    <location>
        <begin position="1102"/>
        <end position="1124"/>
    </location>
</feature>
<feature type="compositionally biased region" description="Polar residues" evidence="1">
    <location>
        <begin position="696"/>
        <end position="705"/>
    </location>
</feature>
<feature type="transmembrane region" description="Helical" evidence="2">
    <location>
        <begin position="1054"/>
        <end position="1073"/>
    </location>
</feature>
<name>A0A5C6E2V6_9BACT</name>
<dbReference type="Proteomes" id="UP000315471">
    <property type="component" value="Unassembled WGS sequence"/>
</dbReference>
<gene>
    <name evidence="3" type="ORF">Q31b_23000</name>
</gene>
<organism evidence="3 4">
    <name type="scientific">Novipirellula aureliae</name>
    <dbReference type="NCBI Taxonomy" id="2527966"/>
    <lineage>
        <taxon>Bacteria</taxon>
        <taxon>Pseudomonadati</taxon>
        <taxon>Planctomycetota</taxon>
        <taxon>Planctomycetia</taxon>
        <taxon>Pirellulales</taxon>
        <taxon>Pirellulaceae</taxon>
        <taxon>Novipirellula</taxon>
    </lineage>
</organism>
<evidence type="ECO:0000256" key="2">
    <source>
        <dbReference type="SAM" id="Phobius"/>
    </source>
</evidence>
<proteinExistence type="predicted"/>
<feature type="compositionally biased region" description="Polar residues" evidence="1">
    <location>
        <begin position="22"/>
        <end position="35"/>
    </location>
</feature>
<evidence type="ECO:0000313" key="4">
    <source>
        <dbReference type="Proteomes" id="UP000315471"/>
    </source>
</evidence>
<protein>
    <submittedName>
        <fullName evidence="3">Uncharacterized protein</fullName>
    </submittedName>
</protein>
<reference evidence="3 4" key="1">
    <citation type="submission" date="2019-02" db="EMBL/GenBank/DDBJ databases">
        <title>Deep-cultivation of Planctomycetes and their phenomic and genomic characterization uncovers novel biology.</title>
        <authorList>
            <person name="Wiegand S."/>
            <person name="Jogler M."/>
            <person name="Boedeker C."/>
            <person name="Pinto D."/>
            <person name="Vollmers J."/>
            <person name="Rivas-Marin E."/>
            <person name="Kohn T."/>
            <person name="Peeters S.H."/>
            <person name="Heuer A."/>
            <person name="Rast P."/>
            <person name="Oberbeckmann S."/>
            <person name="Bunk B."/>
            <person name="Jeske O."/>
            <person name="Meyerdierks A."/>
            <person name="Storesund J.E."/>
            <person name="Kallscheuer N."/>
            <person name="Luecker S."/>
            <person name="Lage O.M."/>
            <person name="Pohl T."/>
            <person name="Merkel B.J."/>
            <person name="Hornburger P."/>
            <person name="Mueller R.-W."/>
            <person name="Bruemmer F."/>
            <person name="Labrenz M."/>
            <person name="Spormann A.M."/>
            <person name="Op Den Camp H."/>
            <person name="Overmann J."/>
            <person name="Amann R."/>
            <person name="Jetten M.S.M."/>
            <person name="Mascher T."/>
            <person name="Medema M.H."/>
            <person name="Devos D.P."/>
            <person name="Kaster A.-K."/>
            <person name="Ovreas L."/>
            <person name="Rohde M."/>
            <person name="Galperin M.Y."/>
            <person name="Jogler C."/>
        </authorList>
    </citation>
    <scope>NUCLEOTIDE SEQUENCE [LARGE SCALE GENOMIC DNA]</scope>
    <source>
        <strain evidence="3 4">Q31b</strain>
    </source>
</reference>
<keyword evidence="2" id="KW-1133">Transmembrane helix</keyword>
<dbReference type="AlphaFoldDB" id="A0A5C6E2V6"/>
<feature type="region of interest" description="Disordered" evidence="1">
    <location>
        <begin position="653"/>
        <end position="732"/>
    </location>
</feature>
<feature type="transmembrane region" description="Helical" evidence="2">
    <location>
        <begin position="1080"/>
        <end position="1096"/>
    </location>
</feature>
<accession>A0A5C6E2V6</accession>
<feature type="region of interest" description="Disordered" evidence="1">
    <location>
        <begin position="1135"/>
        <end position="1177"/>
    </location>
</feature>